<name>A0ACC2JVY0_9PEZI</name>
<protein>
    <submittedName>
        <fullName evidence="1">Uncharacterized protein</fullName>
    </submittedName>
</protein>
<dbReference type="EMBL" id="JAPUUL010000247">
    <property type="protein sequence ID" value="KAJ8131677.1"/>
    <property type="molecule type" value="Genomic_DNA"/>
</dbReference>
<keyword evidence="2" id="KW-1185">Reference proteome</keyword>
<comment type="caution">
    <text evidence="1">The sequence shown here is derived from an EMBL/GenBank/DDBJ whole genome shotgun (WGS) entry which is preliminary data.</text>
</comment>
<dbReference type="Proteomes" id="UP001153332">
    <property type="component" value="Unassembled WGS sequence"/>
</dbReference>
<gene>
    <name evidence="1" type="ORF">O1611_g1950</name>
</gene>
<organism evidence="1 2">
    <name type="scientific">Lasiodiplodia mahajangana</name>
    <dbReference type="NCBI Taxonomy" id="1108764"/>
    <lineage>
        <taxon>Eukaryota</taxon>
        <taxon>Fungi</taxon>
        <taxon>Dikarya</taxon>
        <taxon>Ascomycota</taxon>
        <taxon>Pezizomycotina</taxon>
        <taxon>Dothideomycetes</taxon>
        <taxon>Dothideomycetes incertae sedis</taxon>
        <taxon>Botryosphaeriales</taxon>
        <taxon>Botryosphaeriaceae</taxon>
        <taxon>Lasiodiplodia</taxon>
    </lineage>
</organism>
<reference evidence="1" key="1">
    <citation type="submission" date="2022-12" db="EMBL/GenBank/DDBJ databases">
        <title>Genome Sequence of Lasiodiplodia mahajangana.</title>
        <authorList>
            <person name="Buettner E."/>
        </authorList>
    </citation>
    <scope>NUCLEOTIDE SEQUENCE</scope>
    <source>
        <strain evidence="1">VT137</strain>
    </source>
</reference>
<accession>A0ACC2JVY0</accession>
<sequence>MTSHYPLNGVDLDFRRYAHRPFEGRDVLISRIVEDFFNSRRVSPRTYHKFVGRPRGFGHVKSQDRELGLDMQVMWRLLELDWPDQIIPLQAAIIQLVQAHYFERDPLIHQAMKCFSYRNHDPKTASNWRQDMVAHLALFQKVSLARHRFSLFSGNSQLSCNEGPYNGRLSLGSCFVTVPWVERRPNWQREVRRSEFWPASGIFHHQVPTRSQSLPPDGSWGIATPSPKYGHRRGEESILYVAFFPLKPLSELDKLSRRRSLSRSHIRAMFKDKPEWIIKDTIPNDPQIRPKYPCSNCGQLAHKTKDCLTVDGKLNVSSRAAIITYALSIAKNVAESEKKGERTRLLAVLAKPA</sequence>
<evidence type="ECO:0000313" key="1">
    <source>
        <dbReference type="EMBL" id="KAJ8131677.1"/>
    </source>
</evidence>
<evidence type="ECO:0000313" key="2">
    <source>
        <dbReference type="Proteomes" id="UP001153332"/>
    </source>
</evidence>
<proteinExistence type="predicted"/>